<dbReference type="SUPFAM" id="SSF141523">
    <property type="entry name" value="L,D-transpeptidase catalytic domain-like"/>
    <property type="match status" value="1"/>
</dbReference>
<dbReference type="Gene3D" id="2.40.440.10">
    <property type="entry name" value="L,D-transpeptidase catalytic domain-like"/>
    <property type="match status" value="1"/>
</dbReference>
<dbReference type="EMBL" id="SWJE01000015">
    <property type="protein sequence ID" value="TKC83207.1"/>
    <property type="molecule type" value="Genomic_DNA"/>
</dbReference>
<evidence type="ECO:0000256" key="1">
    <source>
        <dbReference type="ARBA" id="ARBA00004752"/>
    </source>
</evidence>
<gene>
    <name evidence="9" type="ORF">FAZ69_25940</name>
</gene>
<name>A0A4U1HT64_9BURK</name>
<dbReference type="PANTHER" id="PTHR36699:SF1">
    <property type="entry name" value="L,D-TRANSPEPTIDASE YAFK-RELATED"/>
    <property type="match status" value="1"/>
</dbReference>
<evidence type="ECO:0000256" key="6">
    <source>
        <dbReference type="ARBA" id="ARBA00023316"/>
    </source>
</evidence>
<protein>
    <recommendedName>
        <fullName evidence="8">L,D-TPase catalytic domain-containing protein</fullName>
    </recommendedName>
</protein>
<keyword evidence="10" id="KW-1185">Reference proteome</keyword>
<dbReference type="RefSeq" id="WP_136897946.1">
    <property type="nucleotide sequence ID" value="NZ_SWJE01000015.1"/>
</dbReference>
<dbReference type="OrthoDB" id="9809748at2"/>
<dbReference type="Pfam" id="PF03734">
    <property type="entry name" value="YkuD"/>
    <property type="match status" value="1"/>
</dbReference>
<feature type="active site" description="Nucleophile" evidence="7">
    <location>
        <position position="158"/>
    </location>
</feature>
<keyword evidence="6 7" id="KW-0961">Cell wall biogenesis/degradation</keyword>
<keyword evidence="4 7" id="KW-0133">Cell shape</keyword>
<accession>A0A4U1HT64</accession>
<feature type="active site" description="Proton donor/acceptor" evidence="7">
    <location>
        <position position="136"/>
    </location>
</feature>
<evidence type="ECO:0000256" key="3">
    <source>
        <dbReference type="ARBA" id="ARBA00022679"/>
    </source>
</evidence>
<dbReference type="GO" id="GO:0071555">
    <property type="term" value="P:cell wall organization"/>
    <property type="evidence" value="ECO:0007669"/>
    <property type="project" value="UniProtKB-UniRule"/>
</dbReference>
<evidence type="ECO:0000313" key="10">
    <source>
        <dbReference type="Proteomes" id="UP000305539"/>
    </source>
</evidence>
<dbReference type="AlphaFoldDB" id="A0A4U1HT64"/>
<evidence type="ECO:0000256" key="5">
    <source>
        <dbReference type="ARBA" id="ARBA00022984"/>
    </source>
</evidence>
<dbReference type="UniPathway" id="UPA00219"/>
<dbReference type="GO" id="GO:0016740">
    <property type="term" value="F:transferase activity"/>
    <property type="evidence" value="ECO:0007669"/>
    <property type="project" value="UniProtKB-KW"/>
</dbReference>
<organism evidence="9 10">
    <name type="scientific">Trinickia terrae</name>
    <dbReference type="NCBI Taxonomy" id="2571161"/>
    <lineage>
        <taxon>Bacteria</taxon>
        <taxon>Pseudomonadati</taxon>
        <taxon>Pseudomonadota</taxon>
        <taxon>Betaproteobacteria</taxon>
        <taxon>Burkholderiales</taxon>
        <taxon>Burkholderiaceae</taxon>
        <taxon>Trinickia</taxon>
    </lineage>
</organism>
<feature type="domain" description="L,D-TPase catalytic" evidence="8">
    <location>
        <begin position="46"/>
        <end position="182"/>
    </location>
</feature>
<proteinExistence type="inferred from homology"/>
<dbReference type="GO" id="GO:0008360">
    <property type="term" value="P:regulation of cell shape"/>
    <property type="evidence" value="ECO:0007669"/>
    <property type="project" value="UniProtKB-UniRule"/>
</dbReference>
<reference evidence="9 10" key="1">
    <citation type="submission" date="2019-04" db="EMBL/GenBank/DDBJ databases">
        <title>Trinickia sp. 7GSK02, isolated from subtropical forest soil.</title>
        <authorList>
            <person name="Gao Z.-H."/>
            <person name="Qiu L.-H."/>
        </authorList>
    </citation>
    <scope>NUCLEOTIDE SEQUENCE [LARGE SCALE GENOMIC DNA]</scope>
    <source>
        <strain evidence="9 10">7GSK02</strain>
    </source>
</reference>
<dbReference type="GO" id="GO:0009252">
    <property type="term" value="P:peptidoglycan biosynthetic process"/>
    <property type="evidence" value="ECO:0007669"/>
    <property type="project" value="UniProtKB-UniPathway"/>
</dbReference>
<keyword evidence="5 7" id="KW-0573">Peptidoglycan synthesis</keyword>
<dbReference type="Proteomes" id="UP000305539">
    <property type="component" value="Unassembled WGS sequence"/>
</dbReference>
<dbReference type="CDD" id="cd16913">
    <property type="entry name" value="YkuD_like"/>
    <property type="match status" value="1"/>
</dbReference>
<evidence type="ECO:0000259" key="8">
    <source>
        <dbReference type="PROSITE" id="PS52029"/>
    </source>
</evidence>
<comment type="pathway">
    <text evidence="1 7">Cell wall biogenesis; peptidoglycan biosynthesis.</text>
</comment>
<evidence type="ECO:0000313" key="9">
    <source>
        <dbReference type="EMBL" id="TKC83207.1"/>
    </source>
</evidence>
<dbReference type="InterPro" id="IPR038063">
    <property type="entry name" value="Transpep_catalytic_dom"/>
</dbReference>
<evidence type="ECO:0000256" key="4">
    <source>
        <dbReference type="ARBA" id="ARBA00022960"/>
    </source>
</evidence>
<dbReference type="InterPro" id="IPR005490">
    <property type="entry name" value="LD_TPept_cat_dom"/>
</dbReference>
<dbReference type="GO" id="GO:0004180">
    <property type="term" value="F:carboxypeptidase activity"/>
    <property type="evidence" value="ECO:0007669"/>
    <property type="project" value="UniProtKB-ARBA"/>
</dbReference>
<dbReference type="PANTHER" id="PTHR36699">
    <property type="entry name" value="LD-TRANSPEPTIDASE"/>
    <property type="match status" value="1"/>
</dbReference>
<comment type="similarity">
    <text evidence="2">Belongs to the YkuD family.</text>
</comment>
<sequence length="183" mass="19946">MTLKLLVAISLTAGLLAIAAYGYTRLAARFGSSAAPAMASAADQADAILVIKSEKRIQLLRDGAVLKEYRISLGSNPHGHKQQEGDRKTPEGRYLIDWRNEHSAYHLSLHISYPNADDIQHASDAGAPPGGNVMIHGLPNGWGFLGVLHRRWNWTNGCVAVTDEEMREIWSLVPNGTPIEIKG</sequence>
<evidence type="ECO:0000256" key="7">
    <source>
        <dbReference type="PROSITE-ProRule" id="PRU01373"/>
    </source>
</evidence>
<evidence type="ECO:0000256" key="2">
    <source>
        <dbReference type="ARBA" id="ARBA00005992"/>
    </source>
</evidence>
<keyword evidence="3" id="KW-0808">Transferase</keyword>
<comment type="caution">
    <text evidence="9">The sequence shown here is derived from an EMBL/GenBank/DDBJ whole genome shotgun (WGS) entry which is preliminary data.</text>
</comment>
<dbReference type="PROSITE" id="PS52029">
    <property type="entry name" value="LD_TPASE"/>
    <property type="match status" value="1"/>
</dbReference>